<keyword evidence="3" id="KW-0812">Transmembrane</keyword>
<organism evidence="4 5">
    <name type="scientific">Roridomyces roridus</name>
    <dbReference type="NCBI Taxonomy" id="1738132"/>
    <lineage>
        <taxon>Eukaryota</taxon>
        <taxon>Fungi</taxon>
        <taxon>Dikarya</taxon>
        <taxon>Basidiomycota</taxon>
        <taxon>Agaricomycotina</taxon>
        <taxon>Agaricomycetes</taxon>
        <taxon>Agaricomycetidae</taxon>
        <taxon>Agaricales</taxon>
        <taxon>Marasmiineae</taxon>
        <taxon>Mycenaceae</taxon>
        <taxon>Roridomyces</taxon>
    </lineage>
</organism>
<feature type="region of interest" description="Disordered" evidence="2">
    <location>
        <begin position="1"/>
        <end position="65"/>
    </location>
</feature>
<evidence type="ECO:0000256" key="3">
    <source>
        <dbReference type="SAM" id="Phobius"/>
    </source>
</evidence>
<gene>
    <name evidence="4" type="ORF">FB45DRAFT_945810</name>
</gene>
<evidence type="ECO:0000256" key="1">
    <source>
        <dbReference type="SAM" id="Coils"/>
    </source>
</evidence>
<keyword evidence="3" id="KW-0472">Membrane</keyword>
<dbReference type="AlphaFoldDB" id="A0AAD7B2Q1"/>
<name>A0AAD7B2Q1_9AGAR</name>
<evidence type="ECO:0000256" key="2">
    <source>
        <dbReference type="SAM" id="MobiDB-lite"/>
    </source>
</evidence>
<keyword evidence="5" id="KW-1185">Reference proteome</keyword>
<proteinExistence type="predicted"/>
<feature type="coiled-coil region" evidence="1">
    <location>
        <begin position="106"/>
        <end position="237"/>
    </location>
</feature>
<dbReference type="Proteomes" id="UP001221142">
    <property type="component" value="Unassembled WGS sequence"/>
</dbReference>
<evidence type="ECO:0000313" key="4">
    <source>
        <dbReference type="EMBL" id="KAJ7608736.1"/>
    </source>
</evidence>
<accession>A0AAD7B2Q1</accession>
<protein>
    <submittedName>
        <fullName evidence="4">Uncharacterized protein</fullName>
    </submittedName>
</protein>
<reference evidence="4" key="1">
    <citation type="submission" date="2023-03" db="EMBL/GenBank/DDBJ databases">
        <title>Massive genome expansion in bonnet fungi (Mycena s.s.) driven by repeated elements and novel gene families across ecological guilds.</title>
        <authorList>
            <consortium name="Lawrence Berkeley National Laboratory"/>
            <person name="Harder C.B."/>
            <person name="Miyauchi S."/>
            <person name="Viragh M."/>
            <person name="Kuo A."/>
            <person name="Thoen E."/>
            <person name="Andreopoulos B."/>
            <person name="Lu D."/>
            <person name="Skrede I."/>
            <person name="Drula E."/>
            <person name="Henrissat B."/>
            <person name="Morin E."/>
            <person name="Kohler A."/>
            <person name="Barry K."/>
            <person name="LaButti K."/>
            <person name="Morin E."/>
            <person name="Salamov A."/>
            <person name="Lipzen A."/>
            <person name="Mereny Z."/>
            <person name="Hegedus B."/>
            <person name="Baldrian P."/>
            <person name="Stursova M."/>
            <person name="Weitz H."/>
            <person name="Taylor A."/>
            <person name="Grigoriev I.V."/>
            <person name="Nagy L.G."/>
            <person name="Martin F."/>
            <person name="Kauserud H."/>
        </authorList>
    </citation>
    <scope>NUCLEOTIDE SEQUENCE</scope>
    <source>
        <strain evidence="4">9284</strain>
    </source>
</reference>
<keyword evidence="1" id="KW-0175">Coiled coil</keyword>
<evidence type="ECO:0000313" key="5">
    <source>
        <dbReference type="Proteomes" id="UP001221142"/>
    </source>
</evidence>
<sequence length="393" mass="45733">MSSNPPRSSGRIPPPSSGPMPSWYTNERQGTYSGYSNPPSYRSAASSRGGETTPLLKHQSDSKASGTKGTCLLIFILLLALMSTVVLLHLKPREVALDPLAKDRIRREWQREIQNHEAMRQGWEREREKERLEMVHAREGLEEDRREILQMREKLERDRVKEHQEIAQMREQLERDREEERREILQMREQMERDRQEEHQEIAQMREQLERDRETWAHECEAGKRDEEKKRKEAEDRVRARFAWEGLEANEHCLRYGARQYTARLSNVPRGYDPLKACTETSIEIHGVRIASPHQCEDQGCNVVVGHWTVDSGEPSCATHFSSFSDKGCTAKGSGLRRIESRLEDLGAGDDWREMCTTTPADFYQMHFDAPHICANWGLWGVYGIWEIEDRNC</sequence>
<comment type="caution">
    <text evidence="4">The sequence shown here is derived from an EMBL/GenBank/DDBJ whole genome shotgun (WGS) entry which is preliminary data.</text>
</comment>
<feature type="compositionally biased region" description="Polar residues" evidence="2">
    <location>
        <begin position="23"/>
        <end position="50"/>
    </location>
</feature>
<keyword evidence="3" id="KW-1133">Transmembrane helix</keyword>
<dbReference type="EMBL" id="JARKIF010000043">
    <property type="protein sequence ID" value="KAJ7608736.1"/>
    <property type="molecule type" value="Genomic_DNA"/>
</dbReference>
<feature type="compositionally biased region" description="Low complexity" evidence="2">
    <location>
        <begin position="1"/>
        <end position="11"/>
    </location>
</feature>
<feature type="transmembrane region" description="Helical" evidence="3">
    <location>
        <begin position="71"/>
        <end position="90"/>
    </location>
</feature>